<dbReference type="AlphaFoldDB" id="A0AAV9WVW7"/>
<sequence>MYLDAMKLLYTSKFHPSNPSHMLQFLAQDKKPLFILFLEAEDSNEGWTDRETEIAEAVRKVFDEDQKNQHRMMFVECGKNGWVPHAWQLRQTYQIKTIPTILRFDIITIHNLPYIHRKSLVGVTECTDPIKLAAIRDDQTAAVVPGPCKRLQADITKDENGKCSDPWEWVYIGPQKAKEVEEQMLQIICRDLNALERNNTKDGNDAGEKSKRDDGEDKKKGGWMHDVFVRPWKELKRMTVGVIGVGVWDHKIVRRERERQTEVEGDDGSFWRQVEQLFGYVRGEDEVQLLPVDEDFVDRIPIEGEPGMFLAADRITELP</sequence>
<dbReference type="EMBL" id="JAVHJO010000017">
    <property type="protein sequence ID" value="KAK6525417.1"/>
    <property type="molecule type" value="Genomic_DNA"/>
</dbReference>
<name>A0AAV9WVW7_9PEZI</name>
<keyword evidence="3" id="KW-1185">Reference proteome</keyword>
<evidence type="ECO:0000256" key="1">
    <source>
        <dbReference type="SAM" id="MobiDB-lite"/>
    </source>
</evidence>
<dbReference type="Gene3D" id="3.40.30.10">
    <property type="entry name" value="Glutaredoxin"/>
    <property type="match status" value="1"/>
</dbReference>
<comment type="caution">
    <text evidence="2">The sequence shown here is derived from an EMBL/GenBank/DDBJ whole genome shotgun (WGS) entry which is preliminary data.</text>
</comment>
<dbReference type="Proteomes" id="UP001365542">
    <property type="component" value="Unassembled WGS sequence"/>
</dbReference>
<evidence type="ECO:0000313" key="3">
    <source>
        <dbReference type="Proteomes" id="UP001365542"/>
    </source>
</evidence>
<gene>
    <name evidence="2" type="ORF">TWF694_005556</name>
</gene>
<reference evidence="2 3" key="1">
    <citation type="submission" date="2019-10" db="EMBL/GenBank/DDBJ databases">
        <authorList>
            <person name="Palmer J.M."/>
        </authorList>
    </citation>
    <scope>NUCLEOTIDE SEQUENCE [LARGE SCALE GENOMIC DNA]</scope>
    <source>
        <strain evidence="2 3">TWF694</strain>
    </source>
</reference>
<evidence type="ECO:0008006" key="4">
    <source>
        <dbReference type="Google" id="ProtNLM"/>
    </source>
</evidence>
<proteinExistence type="predicted"/>
<protein>
    <recommendedName>
        <fullName evidence="4">Thioredoxin-like protein</fullName>
    </recommendedName>
</protein>
<evidence type="ECO:0000313" key="2">
    <source>
        <dbReference type="EMBL" id="KAK6525417.1"/>
    </source>
</evidence>
<feature type="region of interest" description="Disordered" evidence="1">
    <location>
        <begin position="198"/>
        <end position="220"/>
    </location>
</feature>
<accession>A0AAV9WVW7</accession>
<organism evidence="2 3">
    <name type="scientific">Orbilia ellipsospora</name>
    <dbReference type="NCBI Taxonomy" id="2528407"/>
    <lineage>
        <taxon>Eukaryota</taxon>
        <taxon>Fungi</taxon>
        <taxon>Dikarya</taxon>
        <taxon>Ascomycota</taxon>
        <taxon>Pezizomycotina</taxon>
        <taxon>Orbiliomycetes</taxon>
        <taxon>Orbiliales</taxon>
        <taxon>Orbiliaceae</taxon>
        <taxon>Orbilia</taxon>
    </lineage>
</organism>